<dbReference type="SUPFAM" id="SSF52172">
    <property type="entry name" value="CheY-like"/>
    <property type="match status" value="1"/>
</dbReference>
<dbReference type="GO" id="GO:0043565">
    <property type="term" value="F:sequence-specific DNA binding"/>
    <property type="evidence" value="ECO:0007669"/>
    <property type="project" value="InterPro"/>
</dbReference>
<dbReference type="Gene3D" id="1.10.8.60">
    <property type="match status" value="1"/>
</dbReference>
<dbReference type="InterPro" id="IPR002197">
    <property type="entry name" value="HTH_Fis"/>
</dbReference>
<dbReference type="PROSITE" id="PS50110">
    <property type="entry name" value="RESPONSE_REGULATORY"/>
    <property type="match status" value="1"/>
</dbReference>
<dbReference type="PANTHER" id="PTHR32071">
    <property type="entry name" value="TRANSCRIPTIONAL REGULATORY PROTEIN"/>
    <property type="match status" value="1"/>
</dbReference>
<protein>
    <submittedName>
        <fullName evidence="9">DNA-binding transcriptional response regulator, NtrC family, contains REC, AAA-type ATPase, and a Fis-type DNA-binding domains</fullName>
    </submittedName>
</protein>
<dbReference type="GO" id="GO:0006355">
    <property type="term" value="P:regulation of DNA-templated transcription"/>
    <property type="evidence" value="ECO:0007669"/>
    <property type="project" value="InterPro"/>
</dbReference>
<evidence type="ECO:0000259" key="7">
    <source>
        <dbReference type="PROSITE" id="PS50045"/>
    </source>
</evidence>
<keyword evidence="2" id="KW-0067">ATP-binding</keyword>
<evidence type="ECO:0000256" key="4">
    <source>
        <dbReference type="ARBA" id="ARBA00023125"/>
    </source>
</evidence>
<dbReference type="PROSITE" id="PS00675">
    <property type="entry name" value="SIGMA54_INTERACT_1"/>
    <property type="match status" value="1"/>
</dbReference>
<feature type="domain" description="Response regulatory" evidence="8">
    <location>
        <begin position="6"/>
        <end position="120"/>
    </location>
</feature>
<dbReference type="PROSITE" id="PS50045">
    <property type="entry name" value="SIGMA54_INTERACT_4"/>
    <property type="match status" value="1"/>
</dbReference>
<dbReference type="SMART" id="SM00382">
    <property type="entry name" value="AAA"/>
    <property type="match status" value="1"/>
</dbReference>
<dbReference type="Gene3D" id="3.40.50.2300">
    <property type="match status" value="1"/>
</dbReference>
<proteinExistence type="predicted"/>
<dbReference type="CDD" id="cd00009">
    <property type="entry name" value="AAA"/>
    <property type="match status" value="1"/>
</dbReference>
<name>A0A8G2C4J7_DESNO</name>
<dbReference type="InterPro" id="IPR001789">
    <property type="entry name" value="Sig_transdc_resp-reg_receiver"/>
</dbReference>
<evidence type="ECO:0000256" key="1">
    <source>
        <dbReference type="ARBA" id="ARBA00022741"/>
    </source>
</evidence>
<dbReference type="SMART" id="SM00448">
    <property type="entry name" value="REC"/>
    <property type="match status" value="1"/>
</dbReference>
<dbReference type="FunFam" id="3.40.50.300:FF:000006">
    <property type="entry name" value="DNA-binding transcriptional regulator NtrC"/>
    <property type="match status" value="1"/>
</dbReference>
<comment type="caution">
    <text evidence="9">The sequence shown here is derived from an EMBL/GenBank/DDBJ whole genome shotgun (WGS) entry which is preliminary data.</text>
</comment>
<dbReference type="AlphaFoldDB" id="A0A8G2C4J7"/>
<sequence length="446" mass="48982">MNAEKIVLVVDADQVRRQALIDLLAADGYAVPVASDGEEALLKLEGGQIDLVIAEEDIPGMTGRELLWECVRRWPGLPFIMLTGNGTVRGAVAAIKDGATDYLTRPVDGQDLLRGIARILAASGGRAWARGGNLLTEELWGGKSPSMQRLYKLIERVAPTEATILLLGESGTGKEKIAGLLHRLSQRSRGPLVIVDCGSTPSSLLESELFGHAKGSFTNAYKDKKGLVAEAHGGTLFLDEIGNISSEMQLRLLRFLQERKIRRVGDLAETAINCRVIAATNADLAELVRSGEFREDLYYRLKVITIQVPPLRERKADIPVLAERFLQLFAEDGPLSRLDAEVSEAILDYPWPGNVRELRNMLEAAVILSSDGLIRMEDMQFEDSFDDTPLPGNLLSLAGSEKQVVLNALERSSWVVKDAADLLGVSRRTMHYKIKKFQIDTAKRSA</sequence>
<comment type="caution">
    <text evidence="6">Lacks conserved residue(s) required for the propagation of feature annotation.</text>
</comment>
<dbReference type="Pfam" id="PF02954">
    <property type="entry name" value="HTH_8"/>
    <property type="match status" value="1"/>
</dbReference>
<dbReference type="Pfam" id="PF00158">
    <property type="entry name" value="Sigma54_activat"/>
    <property type="match status" value="1"/>
</dbReference>
<dbReference type="InterPro" id="IPR027417">
    <property type="entry name" value="P-loop_NTPase"/>
</dbReference>
<dbReference type="InterPro" id="IPR025944">
    <property type="entry name" value="Sigma_54_int_dom_CS"/>
</dbReference>
<reference evidence="9 10" key="1">
    <citation type="submission" date="2016-10" db="EMBL/GenBank/DDBJ databases">
        <authorList>
            <person name="Varghese N."/>
            <person name="Submissions S."/>
        </authorList>
    </citation>
    <scope>NUCLEOTIDE SEQUENCE [LARGE SCALE GENOMIC DNA]</scope>
    <source>
        <strain evidence="9 10">DSM 1741</strain>
    </source>
</reference>
<evidence type="ECO:0000256" key="5">
    <source>
        <dbReference type="ARBA" id="ARBA00023163"/>
    </source>
</evidence>
<dbReference type="Gene3D" id="1.10.10.60">
    <property type="entry name" value="Homeodomain-like"/>
    <property type="match status" value="1"/>
</dbReference>
<dbReference type="Pfam" id="PF25601">
    <property type="entry name" value="AAA_lid_14"/>
    <property type="match status" value="1"/>
</dbReference>
<keyword evidence="3" id="KW-0805">Transcription regulation</keyword>
<dbReference type="PRINTS" id="PR01590">
    <property type="entry name" value="HTHFIS"/>
</dbReference>
<dbReference type="PROSITE" id="PS00676">
    <property type="entry name" value="SIGMA54_INTERACT_2"/>
    <property type="match status" value="1"/>
</dbReference>
<dbReference type="GO" id="GO:0000160">
    <property type="term" value="P:phosphorelay signal transduction system"/>
    <property type="evidence" value="ECO:0007669"/>
    <property type="project" value="InterPro"/>
</dbReference>
<dbReference type="InterPro" id="IPR002078">
    <property type="entry name" value="Sigma_54_int"/>
</dbReference>
<dbReference type="RefSeq" id="WP_208599859.1">
    <property type="nucleotide sequence ID" value="NZ_FOTO01000010.1"/>
</dbReference>
<dbReference type="CDD" id="cd00156">
    <property type="entry name" value="REC"/>
    <property type="match status" value="1"/>
</dbReference>
<dbReference type="InterPro" id="IPR003593">
    <property type="entry name" value="AAA+_ATPase"/>
</dbReference>
<dbReference type="InterPro" id="IPR025943">
    <property type="entry name" value="Sigma_54_int_dom_ATP-bd_2"/>
</dbReference>
<keyword evidence="1" id="KW-0547">Nucleotide-binding</keyword>
<keyword evidence="4 9" id="KW-0238">DNA-binding</keyword>
<dbReference type="InterPro" id="IPR058031">
    <property type="entry name" value="AAA_lid_NorR"/>
</dbReference>
<dbReference type="InterPro" id="IPR025662">
    <property type="entry name" value="Sigma_54_int_dom_ATP-bd_1"/>
</dbReference>
<dbReference type="Gene3D" id="3.40.50.300">
    <property type="entry name" value="P-loop containing nucleotide triphosphate hydrolases"/>
    <property type="match status" value="1"/>
</dbReference>
<dbReference type="SUPFAM" id="SSF46689">
    <property type="entry name" value="Homeodomain-like"/>
    <property type="match status" value="1"/>
</dbReference>
<dbReference type="InterPro" id="IPR011006">
    <property type="entry name" value="CheY-like_superfamily"/>
</dbReference>
<evidence type="ECO:0000259" key="8">
    <source>
        <dbReference type="PROSITE" id="PS50110"/>
    </source>
</evidence>
<accession>A0A8G2C4J7</accession>
<dbReference type="Pfam" id="PF00072">
    <property type="entry name" value="Response_reg"/>
    <property type="match status" value="1"/>
</dbReference>
<evidence type="ECO:0000313" key="10">
    <source>
        <dbReference type="Proteomes" id="UP000199581"/>
    </source>
</evidence>
<gene>
    <name evidence="9" type="ORF">SAMN05421830_110145</name>
</gene>
<evidence type="ECO:0000256" key="6">
    <source>
        <dbReference type="PROSITE-ProRule" id="PRU00169"/>
    </source>
</evidence>
<organism evidence="9 10">
    <name type="scientific">Desulfomicrobium norvegicum (strain DSM 1741 / NCIMB 8310)</name>
    <name type="common">Desulfovibrio baculatus (strain Norway 4)</name>
    <name type="synonym">Desulfovibrio desulfuricans (strain Norway 4)</name>
    <dbReference type="NCBI Taxonomy" id="52561"/>
    <lineage>
        <taxon>Bacteria</taxon>
        <taxon>Pseudomonadati</taxon>
        <taxon>Thermodesulfobacteriota</taxon>
        <taxon>Desulfovibrionia</taxon>
        <taxon>Desulfovibrionales</taxon>
        <taxon>Desulfomicrobiaceae</taxon>
        <taxon>Desulfomicrobium</taxon>
    </lineage>
</organism>
<dbReference type="PROSITE" id="PS00688">
    <property type="entry name" value="SIGMA54_INTERACT_3"/>
    <property type="match status" value="1"/>
</dbReference>
<keyword evidence="10" id="KW-1185">Reference proteome</keyword>
<dbReference type="GO" id="GO:0005524">
    <property type="term" value="F:ATP binding"/>
    <property type="evidence" value="ECO:0007669"/>
    <property type="project" value="UniProtKB-KW"/>
</dbReference>
<dbReference type="Proteomes" id="UP000199581">
    <property type="component" value="Unassembled WGS sequence"/>
</dbReference>
<evidence type="ECO:0000256" key="2">
    <source>
        <dbReference type="ARBA" id="ARBA00022840"/>
    </source>
</evidence>
<dbReference type="EMBL" id="FOTO01000010">
    <property type="protein sequence ID" value="SFL98031.1"/>
    <property type="molecule type" value="Genomic_DNA"/>
</dbReference>
<dbReference type="InterPro" id="IPR009057">
    <property type="entry name" value="Homeodomain-like_sf"/>
</dbReference>
<dbReference type="SUPFAM" id="SSF52540">
    <property type="entry name" value="P-loop containing nucleoside triphosphate hydrolases"/>
    <property type="match status" value="1"/>
</dbReference>
<evidence type="ECO:0000313" key="9">
    <source>
        <dbReference type="EMBL" id="SFL98031.1"/>
    </source>
</evidence>
<keyword evidence="5" id="KW-0804">Transcription</keyword>
<evidence type="ECO:0000256" key="3">
    <source>
        <dbReference type="ARBA" id="ARBA00023015"/>
    </source>
</evidence>
<feature type="domain" description="Sigma-54 factor interaction" evidence="7">
    <location>
        <begin position="140"/>
        <end position="367"/>
    </location>
</feature>